<dbReference type="EMBL" id="CM046102">
    <property type="protein sequence ID" value="KAI8440024.1"/>
    <property type="molecule type" value="Genomic_DNA"/>
</dbReference>
<reference evidence="1 2" key="1">
    <citation type="journal article" date="2022" name="Genome Biol. Evol.">
        <title>The Spruce Budworm Genome: Reconstructing the Evolutionary History of Antifreeze Proteins.</title>
        <authorList>
            <person name="Beliveau C."/>
            <person name="Gagne P."/>
            <person name="Picq S."/>
            <person name="Vernygora O."/>
            <person name="Keeling C.I."/>
            <person name="Pinkney K."/>
            <person name="Doucet D."/>
            <person name="Wen F."/>
            <person name="Johnston J.S."/>
            <person name="Maaroufi H."/>
            <person name="Boyle B."/>
            <person name="Laroche J."/>
            <person name="Dewar K."/>
            <person name="Juretic N."/>
            <person name="Blackburn G."/>
            <person name="Nisole A."/>
            <person name="Brunet B."/>
            <person name="Brandao M."/>
            <person name="Lumley L."/>
            <person name="Duan J."/>
            <person name="Quan G."/>
            <person name="Lucarotti C.J."/>
            <person name="Roe A.D."/>
            <person name="Sperling F.A.H."/>
            <person name="Levesque R.C."/>
            <person name="Cusson M."/>
        </authorList>
    </citation>
    <scope>NUCLEOTIDE SEQUENCE [LARGE SCALE GENOMIC DNA]</scope>
    <source>
        <strain evidence="1">Glfc:IPQL:Cfum</strain>
    </source>
</reference>
<evidence type="ECO:0000313" key="1">
    <source>
        <dbReference type="EMBL" id="KAI8440024.1"/>
    </source>
</evidence>
<accession>A0ACC0KUH6</accession>
<sequence length="215" mass="24860">MRFAWSLQAAVLLATSWCCHAIMQDKYDPNTLWVALNELGEGNIFQVYPRLLAEILLQEEAARQEGDTSEAEKLVLPSDKEWRLQQYFYLVAMQKNLEMEQQQFKWDYTPILCEYRDIKENAAMEPKPSDEAPEEWAPWNLVVSIKNAHAPPPVAVHTTPGPAWDIAQVIKAAYLLSKPPVKVNFEDEQEMRCVYSLIYDVFRCKSYQGYITVPL</sequence>
<protein>
    <submittedName>
        <fullName evidence="1">Uncharacterized protein</fullName>
    </submittedName>
</protein>
<keyword evidence="2" id="KW-1185">Reference proteome</keyword>
<organism evidence="1 2">
    <name type="scientific">Choristoneura fumiferana</name>
    <name type="common">Spruce budworm moth</name>
    <name type="synonym">Archips fumiferana</name>
    <dbReference type="NCBI Taxonomy" id="7141"/>
    <lineage>
        <taxon>Eukaryota</taxon>
        <taxon>Metazoa</taxon>
        <taxon>Ecdysozoa</taxon>
        <taxon>Arthropoda</taxon>
        <taxon>Hexapoda</taxon>
        <taxon>Insecta</taxon>
        <taxon>Pterygota</taxon>
        <taxon>Neoptera</taxon>
        <taxon>Endopterygota</taxon>
        <taxon>Lepidoptera</taxon>
        <taxon>Glossata</taxon>
        <taxon>Ditrysia</taxon>
        <taxon>Tortricoidea</taxon>
        <taxon>Tortricidae</taxon>
        <taxon>Tortricinae</taxon>
        <taxon>Choristoneura</taxon>
    </lineage>
</organism>
<gene>
    <name evidence="1" type="ORF">MSG28_001458</name>
</gene>
<evidence type="ECO:0000313" key="2">
    <source>
        <dbReference type="Proteomes" id="UP001064048"/>
    </source>
</evidence>
<comment type="caution">
    <text evidence="1">The sequence shown here is derived from an EMBL/GenBank/DDBJ whole genome shotgun (WGS) entry which is preliminary data.</text>
</comment>
<dbReference type="Proteomes" id="UP001064048">
    <property type="component" value="Chromosome 2"/>
</dbReference>
<proteinExistence type="predicted"/>
<name>A0ACC0KUH6_CHOFU</name>